<feature type="domain" description="Type 9 secretion system plug protein N-terminal" evidence="1">
    <location>
        <begin position="40"/>
        <end position="164"/>
    </location>
</feature>
<organism evidence="2 3">
    <name type="scientific">Ancylomarina subtilis</name>
    <dbReference type="NCBI Taxonomy" id="1639035"/>
    <lineage>
        <taxon>Bacteria</taxon>
        <taxon>Pseudomonadati</taxon>
        <taxon>Bacteroidota</taxon>
        <taxon>Bacteroidia</taxon>
        <taxon>Marinilabiliales</taxon>
        <taxon>Marinifilaceae</taxon>
        <taxon>Ancylomarina</taxon>
    </lineage>
</organism>
<dbReference type="Proteomes" id="UP000293562">
    <property type="component" value="Unassembled WGS sequence"/>
</dbReference>
<dbReference type="EMBL" id="SHKN01000001">
    <property type="protein sequence ID" value="RZT96929.1"/>
    <property type="molecule type" value="Genomic_DNA"/>
</dbReference>
<dbReference type="RefSeq" id="WP_130307004.1">
    <property type="nucleotide sequence ID" value="NZ_SHKN01000001.1"/>
</dbReference>
<comment type="caution">
    <text evidence="2">The sequence shown here is derived from an EMBL/GenBank/DDBJ whole genome shotgun (WGS) entry which is preliminary data.</text>
</comment>
<protein>
    <submittedName>
        <fullName evidence="2">Uncharacterized protein DUF5103</fullName>
    </submittedName>
</protein>
<evidence type="ECO:0000313" key="2">
    <source>
        <dbReference type="EMBL" id="RZT96929.1"/>
    </source>
</evidence>
<dbReference type="Pfam" id="PF17116">
    <property type="entry name" value="T9SS_plug_1st"/>
    <property type="match status" value="1"/>
</dbReference>
<evidence type="ECO:0000313" key="3">
    <source>
        <dbReference type="Proteomes" id="UP000293562"/>
    </source>
</evidence>
<gene>
    <name evidence="2" type="ORF">EV201_1585</name>
</gene>
<reference evidence="2 3" key="1">
    <citation type="submission" date="2019-02" db="EMBL/GenBank/DDBJ databases">
        <title>Genomic Encyclopedia of Type Strains, Phase IV (KMG-IV): sequencing the most valuable type-strain genomes for metagenomic binning, comparative biology and taxonomic classification.</title>
        <authorList>
            <person name="Goeker M."/>
        </authorList>
    </citation>
    <scope>NUCLEOTIDE SEQUENCE [LARGE SCALE GENOMIC DNA]</scope>
    <source>
        <strain evidence="2 3">DSM 28825</strain>
    </source>
</reference>
<sequence>MFRFLSKVFFISYFCISYCLSAFGSEGISIYKNEIKKVSIHTVQCFPMGWEMSPPIIELKGENQLQFSFDEIGRDIQDYSYRIIHCDADWKSSGLSEFDYLEGFSENQIQTYEFSFNTNVDYVHYSLKLPNDDVNLKLSGNYILEVYQDFDTENVVLRQRFMLLDSKVELKGKVKHPISMDLRKTHQEVLFSILHPGFMIDNPQSDLTVILRQNDRSDGSQMKVQPVFIRKDEMVFDNNMAYVFPGNNEFHYFDLKSFRYQSIYIRSIENIDNETVVNLSPGKLRQFDPYIYRRDNNGISVVSVDERKEPSTEADYARVVFTLPFKNELKHGDMYVYGAFNNWECNENNRMVYDYDLRAYQKSIYLKQGYYNYAYALLEKGASQPDLSYIEGSHWQTENDYMIYVYYHDIAKNYDRLIGYETLNSTKNF</sequence>
<dbReference type="InterPro" id="IPR013783">
    <property type="entry name" value="Ig-like_fold"/>
</dbReference>
<evidence type="ECO:0000259" key="1">
    <source>
        <dbReference type="Pfam" id="PF17116"/>
    </source>
</evidence>
<proteinExistence type="predicted"/>
<name>A0A4Q7VL40_9BACT</name>
<dbReference type="Gene3D" id="2.60.40.10">
    <property type="entry name" value="Immunoglobulins"/>
    <property type="match status" value="1"/>
</dbReference>
<keyword evidence="3" id="KW-1185">Reference proteome</keyword>
<dbReference type="OrthoDB" id="1522602at2"/>
<dbReference type="InterPro" id="IPR031345">
    <property type="entry name" value="T9SS_Plug_N"/>
</dbReference>
<accession>A0A4Q7VL40</accession>
<dbReference type="AlphaFoldDB" id="A0A4Q7VL40"/>